<protein>
    <submittedName>
        <fullName evidence="2">DUF4815 domain-containing protein</fullName>
    </submittedName>
</protein>
<name>A0ABT3KQF9_9BURK</name>
<reference evidence="3" key="1">
    <citation type="submission" date="2023-07" db="EMBL/GenBank/DDBJ databases">
        <title>Verminephrobacter genomes.</title>
        <authorList>
            <person name="Lund M.B."/>
        </authorList>
    </citation>
    <scope>NUCLEOTIDE SEQUENCE [LARGE SCALE GENOMIC DNA]</scope>
    <source>
        <strain evidence="3">AtM5-05</strain>
    </source>
</reference>
<evidence type="ECO:0000313" key="2">
    <source>
        <dbReference type="EMBL" id="MCW5320551.1"/>
    </source>
</evidence>
<dbReference type="Proteomes" id="UP001208935">
    <property type="component" value="Unassembled WGS sequence"/>
</dbReference>
<proteinExistence type="predicted"/>
<evidence type="ECO:0000313" key="3">
    <source>
        <dbReference type="Proteomes" id="UP001208935"/>
    </source>
</evidence>
<accession>A0ABT3KQF9</accession>
<evidence type="ECO:0000259" key="1">
    <source>
        <dbReference type="Pfam" id="PF16075"/>
    </source>
</evidence>
<dbReference type="InterPro" id="IPR032096">
    <property type="entry name" value="DUF4815"/>
</dbReference>
<comment type="caution">
    <text evidence="2">The sequence shown here is derived from an EMBL/GenBank/DDBJ whole genome shotgun (WGS) entry which is preliminary data.</text>
</comment>
<dbReference type="EMBL" id="QZCW01000001">
    <property type="protein sequence ID" value="MCW5320551.1"/>
    <property type="molecule type" value="Genomic_DNA"/>
</dbReference>
<keyword evidence="3" id="KW-1185">Reference proteome</keyword>
<feature type="domain" description="DUF4815" evidence="1">
    <location>
        <begin position="4"/>
        <end position="571"/>
    </location>
</feature>
<sequence>MTSYNRFNSAKCYDRHLFQADRTLQSAELNEIQSALIHRVQGIADVLFKDGDLVKDAGIVVNATTGQTLCEAGRVYLAGAVRQIGQATITIDLQGIVYVGVYLNAVDVDYNADPTLLNPAGGTRGYNEPGADRERVDITWGHKDDGQTGTFYPVWVVEDGYVRPKEPPPNLDAVTQALARYDRDSAGGTYVVRGLNVVQGPDLPSGQQVYTISEGAARISGRSMELPASRRVVYSAVPDLLQINDEPHVSTTAGDQRVYFDRQPVVGNAVVRTVIRSTRSIVHGGFSGAADPLPDASVLQVESVTQGATTYNINVDFRVSAGQIDWSPTGAEPNPGSTYNVTYQHVITASISRQRSDGFNVIGALSGTLINVSYTRALRRYDRLAMDVDGNVTWIKGVASEWTPIAPVVPVNYLILATVYQSWDSTRRMVQDAVRVVPMQDLAHFKSLFNRLFEDQAELRLAVDIQGRYSGIKKGLYADPFISNDMRDAGVAQTASIAANALRLPFMVTTYPLAAAITERQAIPHTLRAVLSQSMRTGSMLVNPYHAFDPLPVDLVLKPAVDRWTETKTTWVKPLELNFYTGGNARTETTETLGEASSDLEYLRQIEVQFEAQFGPAERVSSMTFGGVAVTPVALTGGTLVANAQGLLVGKFTVPANLPAGTREVVILGSGASRASALFTGQGTAVAREVQQVVRIWHQRVDPLAQTLMRDAPEQIAGVELWFTARQSSVLVQLREAENGYPTSRVLVEKRLQPADIQTNGNATRVTWSPVLLEAGREYCLVLLCDDTVTAVAVAELGKWDTANDHWVTAQPYQVGVLLSSSNAATWTAHQDRDLAFNLLAADYTATERVIDLGSVDLVGATDLMVQAYVHQPSAASSGVFLLTLLDAGNAVIEAAPGQVVTLPTRYTGRVQVSARLRGAGRLGAVLEPGVQLIAASLQDQGDYVSPQITAGGSVTVRVVLEADLPGGSALSISVQNQSSAGWTSVPYVSSSSGTAGVMELTYELANFTAERLRLRIQITGGHRARPAIYNLRAVVI</sequence>
<organism evidence="2 3">
    <name type="scientific">Verminephrobacter aporrectodeae subsp. tuberculatae</name>
    <dbReference type="NCBI Taxonomy" id="1110392"/>
    <lineage>
        <taxon>Bacteria</taxon>
        <taxon>Pseudomonadati</taxon>
        <taxon>Pseudomonadota</taxon>
        <taxon>Betaproteobacteria</taxon>
        <taxon>Burkholderiales</taxon>
        <taxon>Comamonadaceae</taxon>
        <taxon>Verminephrobacter</taxon>
    </lineage>
</organism>
<dbReference type="Pfam" id="PF16075">
    <property type="entry name" value="DUF4815"/>
    <property type="match status" value="1"/>
</dbReference>
<dbReference type="RefSeq" id="WP_265281262.1">
    <property type="nucleotide sequence ID" value="NZ_QZCW01000001.1"/>
</dbReference>
<gene>
    <name evidence="2" type="ORF">D5039_04945</name>
</gene>